<gene>
    <name evidence="1" type="ORF">H8F21_15905</name>
</gene>
<evidence type="ECO:0000313" key="1">
    <source>
        <dbReference type="EMBL" id="MBM5459053.1"/>
    </source>
</evidence>
<dbReference type="Proteomes" id="UP000745663">
    <property type="component" value="Unassembled WGS sequence"/>
</dbReference>
<comment type="caution">
    <text evidence="1">The sequence shown here is derived from an EMBL/GenBank/DDBJ whole genome shotgun (WGS) entry which is preliminary data.</text>
</comment>
<name>A0ABS2C136_9PSED</name>
<accession>A0ABS2C136</accession>
<protein>
    <submittedName>
        <fullName evidence="1">Uncharacterized protein</fullName>
    </submittedName>
</protein>
<dbReference type="RefSeq" id="WP_203584961.1">
    <property type="nucleotide sequence ID" value="NZ_JACOPV010000009.1"/>
</dbReference>
<dbReference type="EMBL" id="JACOPV010000009">
    <property type="protein sequence ID" value="MBM5459053.1"/>
    <property type="molecule type" value="Genomic_DNA"/>
</dbReference>
<evidence type="ECO:0000313" key="2">
    <source>
        <dbReference type="Proteomes" id="UP000745663"/>
    </source>
</evidence>
<keyword evidence="2" id="KW-1185">Reference proteome</keyword>
<proteinExistence type="predicted"/>
<organism evidence="1 2">
    <name type="scientific">Pseudomonas arcuscaelestis</name>
    <dbReference type="NCBI Taxonomy" id="2710591"/>
    <lineage>
        <taxon>Bacteria</taxon>
        <taxon>Pseudomonadati</taxon>
        <taxon>Pseudomonadota</taxon>
        <taxon>Gammaproteobacteria</taxon>
        <taxon>Pseudomonadales</taxon>
        <taxon>Pseudomonadaceae</taxon>
        <taxon>Pseudomonas</taxon>
    </lineage>
</organism>
<sequence length="539" mass="59581">MSQLAKSITLRELPSEAIPLLGVTSDRELAKQFGTSAYYIKCARQALGIPAISRERELPEGLIDLLGKVKDVELAKRFGVSLATLYRMREVRAIPRYRKSSADEPEGADTTATRVRVEKKVLDEHAAALLGKISDCQIAKQFGLDRFKVRYERIKLGIAAAPRVIKWPLELLPLLGKVPDSEIIKRSQGVLDVNAVRAKRYELGIKLTKALKKERGHWKSLPAAAEAMLGKVSDHQIAAQLGLSHTTVGHHRKRLGIAPVPSPSSKWTPELLALLGTVPDSEIVESSNGLLEVGVVRRKRYALGILLSKHAPEEQAAEQGKTDGNVDTTILSYGRKRFKWTPSADSLLDTLADAEVARKLGISLRVVKRRRDGRANRRNAKPAKWTPELISLLGQITDQELADRSSGALSVKGVRKKRYMLGIPVCPVKRQYDKQSKAEAPEIVALMGTISDYELSARTGIDRTVITHTRLRLGIAPAKRAGRPSRAWSEEDDRLFDHFSAVQVARKLGVAEETARKRRKQLRAESTGSHLAIDLNVSP</sequence>
<reference evidence="1 2" key="1">
    <citation type="submission" date="2020-08" db="EMBL/GenBank/DDBJ databases">
        <title>Description of novel Pseudomonas species.</title>
        <authorList>
            <person name="Duman M."/>
            <person name="Mulet M."/>
            <person name="Altun S."/>
            <person name="Saticioglu I.B."/>
            <person name="Lalucat J."/>
            <person name="Garcia-Valdes E."/>
        </authorList>
    </citation>
    <scope>NUCLEOTIDE SEQUENCE [LARGE SCALE GENOMIC DNA]</scope>
    <source>
        <strain evidence="1 2">P66</strain>
    </source>
</reference>